<feature type="domain" description="ABC transporter" evidence="12">
    <location>
        <begin position="569"/>
        <end position="813"/>
    </location>
</feature>
<feature type="region of interest" description="Disordered" evidence="10">
    <location>
        <begin position="798"/>
        <end position="832"/>
    </location>
</feature>
<dbReference type="Pfam" id="PF00664">
    <property type="entry name" value="ABC_membrane"/>
    <property type="match status" value="2"/>
</dbReference>
<dbReference type="Gene3D" id="1.20.1560.10">
    <property type="entry name" value="ABC transporter type 1, transmembrane domain"/>
    <property type="match status" value="2"/>
</dbReference>
<dbReference type="GO" id="GO:0016887">
    <property type="term" value="F:ATP hydrolysis activity"/>
    <property type="evidence" value="ECO:0007669"/>
    <property type="project" value="InterPro"/>
</dbReference>
<dbReference type="GO" id="GO:0005524">
    <property type="term" value="F:ATP binding"/>
    <property type="evidence" value="ECO:0007669"/>
    <property type="project" value="UniProtKB-KW"/>
</dbReference>
<dbReference type="PROSITE" id="PS50929">
    <property type="entry name" value="ABC_TM1F"/>
    <property type="match status" value="2"/>
</dbReference>
<dbReference type="InterPro" id="IPR027417">
    <property type="entry name" value="P-loop_NTPase"/>
</dbReference>
<evidence type="ECO:0000256" key="1">
    <source>
        <dbReference type="ARBA" id="ARBA00004141"/>
    </source>
</evidence>
<dbReference type="CDD" id="cd18604">
    <property type="entry name" value="ABC_6TM_VMR1_D2_like"/>
    <property type="match status" value="1"/>
</dbReference>
<feature type="transmembrane region" description="Helical" evidence="11">
    <location>
        <begin position="504"/>
        <end position="525"/>
    </location>
</feature>
<dbReference type="FunFam" id="3.40.50.300:FF:001354">
    <property type="entry name" value="ATP-binding cassette (ABC) transporter, putative"/>
    <property type="match status" value="1"/>
</dbReference>
<evidence type="ECO:0000256" key="3">
    <source>
        <dbReference type="ARBA" id="ARBA00022448"/>
    </source>
</evidence>
<dbReference type="PANTHER" id="PTHR24223">
    <property type="entry name" value="ATP-BINDING CASSETTE SUB-FAMILY C"/>
    <property type="match status" value="1"/>
</dbReference>
<dbReference type="GO" id="GO:0016020">
    <property type="term" value="C:membrane"/>
    <property type="evidence" value="ECO:0007669"/>
    <property type="project" value="UniProtKB-SubCell"/>
</dbReference>
<dbReference type="InterPro" id="IPR050173">
    <property type="entry name" value="ABC_transporter_C-like"/>
</dbReference>
<dbReference type="FunFam" id="1.20.1560.10:FF:000013">
    <property type="entry name" value="ABC transporter C family member 2"/>
    <property type="match status" value="1"/>
</dbReference>
<dbReference type="SUPFAM" id="SSF52540">
    <property type="entry name" value="P-loop containing nucleoside triphosphate hydrolases"/>
    <property type="match status" value="2"/>
</dbReference>
<feature type="transmembrane region" description="Helical" evidence="11">
    <location>
        <begin position="6"/>
        <end position="27"/>
    </location>
</feature>
<feature type="transmembrane region" description="Helical" evidence="11">
    <location>
        <begin position="1102"/>
        <end position="1131"/>
    </location>
</feature>
<evidence type="ECO:0000256" key="2">
    <source>
        <dbReference type="ARBA" id="ARBA00009726"/>
    </source>
</evidence>
<sequence>MLDPTWLALAADPLALLGVLLLSFPIYKKIAQHGLMAVSSNRRPKVKWYEDEDGEATKASINESSHTTQVMGNIVFTIIGAGLAIVDLTFVSVELEMRNNRDKQLRLAMWTLHLLQSRVLQAETLCTAYFRHGMLGGAGRLMTAFALSTDCHRMNISSHYSKSSLFMAQCQIIAAIAGVCCNWAIPRRPDVFRQGQLVEREASTSLLGLIAFTWAEPLLNIAHGSKLLNFRDLPVLRSEYSTRGLREDVFTKTRRKGSVACDKSFVSALWHLSRQTLLRQALMGIVIIGLSYAPQAALFGLLRSLDLRQSTSQQDSRPWEYVLMLCLPMMASSALEHVRYWIAYRSLMVRTQQHLMVALFDKSLCLGGATTDPGVGKNLVNLMAVDVKRLADFLLNSSSIYGVPLRLLISAVILIQLVGWQSLLASVAVLLLLYPLNRYTVKEYSRAQRRMMGYRDRKMAALTEALHGIRQIKFSAWEAPWEEKINDLRDGELEAQWAVFRWDLILMSLYLLTPTVLSTVVLTVYSLTHGGLSPATAFTAISILGTMQTALTAMPGIISSAVDGVVSGKRVQQYLSMPERQPRVVPSERVEFDDATVAWPGHGGGPTGAGKSLLLAAMLGECDILSGTVKAPTRREWNAEANEDNRWLIDSTVAYVSQSLWVEATTIKDNVLFGLPYNAPRYNQVMAACALEHDLQGFPDGDDTHLGPNGVNLSGGQKWRLSLARAIYSRATVLLLDDIFSAVDVHTASHLYQHALTGPLSHFRTRILVTHHVSLCTAGADYLVHVDGGTIRYHGPVVSTRTSSTPSSTSFCKTRRVSSPTNTEATSPSDAKGIKSGLARAFIEEESRERGTVKWEVFRDYAQQSGTWGYWLLLVAAFLTYSALMLSRTWWLSIWSASDQRQEAQESALTYYIDVYILLSVLVCVVGSGRSYFALSGSVKASRSLFRRLLHRVLRTPLQWIDTVPVGRVLNRFSSDFNLVDSLLGDDVRAMLSHGMDILMAVASSLLVNPLLVFGMLVLGVITVRYARRYLIASLEVRRLDSVARSPIYDHVGSCMAGISTIRAFGKTHIYREQFREKLDRKARTQWHGWLLNQWLAFRMDMIGAIFTAVSTTCVVALGVDAALAGFAISFTMRLTQTISMGVRRYASLELDLNSVERILEYSHLDTEHDVGYAAPALWPQDGALEVRNLTVRYAADMDPVLHGVSFQVARSQRVGIIGRTGAGKSSLALALLRILEASEGSIFIDGVDISTIRLADLRSRLAIIPQHPTIFGGTLRFNLDPLGEYGDAELLSALALVHWDKSTRGRGEEHSERDKDSHQAADDLSSPNRLEGDASILDSPVSDGGSNLSHGQRQLLCLARTFVRKPRVLIMDEATSAIDKETDAFIQHLLGVESSRNAMTLLVIAHRLSTVANFDQILVLGEGRVVEFGSPVDLMRRDDGVFRGMVEKDAGRETLTRAIFNNGNKM</sequence>
<feature type="compositionally biased region" description="Polar residues" evidence="10">
    <location>
        <begin position="817"/>
        <end position="829"/>
    </location>
</feature>
<dbReference type="OrthoDB" id="6500128at2759"/>
<evidence type="ECO:0000259" key="12">
    <source>
        <dbReference type="PROSITE" id="PS50893"/>
    </source>
</evidence>
<feature type="transmembrane region" description="Helical" evidence="11">
    <location>
        <begin position="321"/>
        <end position="342"/>
    </location>
</feature>
<dbReference type="Pfam" id="PF00005">
    <property type="entry name" value="ABC_tran"/>
    <property type="match status" value="2"/>
</dbReference>
<feature type="compositionally biased region" description="Basic and acidic residues" evidence="10">
    <location>
        <begin position="1305"/>
        <end position="1322"/>
    </location>
</feature>
<feature type="transmembrane region" description="Helical" evidence="11">
    <location>
        <begin position="911"/>
        <end position="933"/>
    </location>
</feature>
<dbReference type="CDD" id="cd03244">
    <property type="entry name" value="ABCC_MRP_domain2"/>
    <property type="match status" value="1"/>
</dbReference>
<evidence type="ECO:0000256" key="5">
    <source>
        <dbReference type="ARBA" id="ARBA00022737"/>
    </source>
</evidence>
<dbReference type="Gene3D" id="3.40.50.300">
    <property type="entry name" value="P-loop containing nucleotide triphosphate hydrolases"/>
    <property type="match status" value="2"/>
</dbReference>
<dbReference type="InterPro" id="IPR011527">
    <property type="entry name" value="ABC1_TM_dom"/>
</dbReference>
<gene>
    <name evidence="14" type="ORF">BDW42DRAFT_190633</name>
</gene>
<dbReference type="SUPFAM" id="SSF90123">
    <property type="entry name" value="ABC transporter transmembrane region"/>
    <property type="match status" value="2"/>
</dbReference>
<dbReference type="InterPro" id="IPR017871">
    <property type="entry name" value="ABC_transporter-like_CS"/>
</dbReference>
<feature type="domain" description="ABC transmembrane type-1" evidence="13">
    <location>
        <begin position="915"/>
        <end position="1151"/>
    </location>
</feature>
<evidence type="ECO:0000313" key="14">
    <source>
        <dbReference type="EMBL" id="PLN85609.1"/>
    </source>
</evidence>
<feature type="transmembrane region" description="Helical" evidence="11">
    <location>
        <begin position="164"/>
        <end position="185"/>
    </location>
</feature>
<evidence type="ECO:0000256" key="7">
    <source>
        <dbReference type="ARBA" id="ARBA00022840"/>
    </source>
</evidence>
<keyword evidence="8 11" id="KW-1133">Transmembrane helix</keyword>
<evidence type="ECO:0000256" key="10">
    <source>
        <dbReference type="SAM" id="MobiDB-lite"/>
    </source>
</evidence>
<dbReference type="InterPro" id="IPR036640">
    <property type="entry name" value="ABC1_TM_sf"/>
</dbReference>
<evidence type="ECO:0000256" key="6">
    <source>
        <dbReference type="ARBA" id="ARBA00022741"/>
    </source>
</evidence>
<name>A0A2J5I6L2_9EURO</name>
<evidence type="ECO:0000256" key="9">
    <source>
        <dbReference type="ARBA" id="ARBA00023136"/>
    </source>
</evidence>
<protein>
    <submittedName>
        <fullName evidence="14">ABC bile acid transporter</fullName>
    </submittedName>
</protein>
<dbReference type="PROSITE" id="PS00211">
    <property type="entry name" value="ABC_TRANSPORTER_1"/>
    <property type="match status" value="1"/>
</dbReference>
<dbReference type="PANTHER" id="PTHR24223:SF456">
    <property type="entry name" value="MULTIDRUG RESISTANCE-ASSOCIATED PROTEIN LETHAL(2)03659"/>
    <property type="match status" value="1"/>
</dbReference>
<feature type="transmembrane region" description="Helical" evidence="11">
    <location>
        <begin position="393"/>
        <end position="417"/>
    </location>
</feature>
<keyword evidence="9 11" id="KW-0472">Membrane</keyword>
<dbReference type="InterPro" id="IPR003439">
    <property type="entry name" value="ABC_transporter-like_ATP-bd"/>
</dbReference>
<dbReference type="EMBL" id="KZ559503">
    <property type="protein sequence ID" value="PLN85609.1"/>
    <property type="molecule type" value="Genomic_DNA"/>
</dbReference>
<feature type="compositionally biased region" description="Low complexity" evidence="10">
    <location>
        <begin position="799"/>
        <end position="810"/>
    </location>
</feature>
<dbReference type="CDD" id="cd18596">
    <property type="entry name" value="ABC_6TM_VMR1_D1_like"/>
    <property type="match status" value="1"/>
</dbReference>
<comment type="similarity">
    <text evidence="2">Belongs to the ABC transporter superfamily. ABCC family. Conjugate transporter (TC 3.A.1.208) subfamily.</text>
</comment>
<evidence type="ECO:0000259" key="13">
    <source>
        <dbReference type="PROSITE" id="PS50929"/>
    </source>
</evidence>
<keyword evidence="15" id="KW-1185">Reference proteome</keyword>
<keyword evidence="6" id="KW-0547">Nucleotide-binding</keyword>
<dbReference type="GO" id="GO:0140359">
    <property type="term" value="F:ABC-type transporter activity"/>
    <property type="evidence" value="ECO:0007669"/>
    <property type="project" value="InterPro"/>
</dbReference>
<feature type="transmembrane region" description="Helical" evidence="11">
    <location>
        <begin position="70"/>
        <end position="93"/>
    </location>
</feature>
<feature type="region of interest" description="Disordered" evidence="10">
    <location>
        <begin position="1305"/>
        <end position="1330"/>
    </location>
</feature>
<feature type="transmembrane region" description="Helical" evidence="11">
    <location>
        <begin position="423"/>
        <end position="441"/>
    </location>
</feature>
<dbReference type="SMART" id="SM00382">
    <property type="entry name" value="AAA"/>
    <property type="match status" value="2"/>
</dbReference>
<feature type="transmembrane region" description="Helical" evidence="11">
    <location>
        <begin position="998"/>
        <end position="1022"/>
    </location>
</feature>
<proteinExistence type="inferred from homology"/>
<feature type="transmembrane region" description="Helical" evidence="11">
    <location>
        <begin position="868"/>
        <end position="891"/>
    </location>
</feature>
<organism evidence="14 15">
    <name type="scientific">Aspergillus taichungensis</name>
    <dbReference type="NCBI Taxonomy" id="482145"/>
    <lineage>
        <taxon>Eukaryota</taxon>
        <taxon>Fungi</taxon>
        <taxon>Dikarya</taxon>
        <taxon>Ascomycota</taxon>
        <taxon>Pezizomycotina</taxon>
        <taxon>Eurotiomycetes</taxon>
        <taxon>Eurotiomycetidae</taxon>
        <taxon>Eurotiales</taxon>
        <taxon>Aspergillaceae</taxon>
        <taxon>Aspergillus</taxon>
        <taxon>Aspergillus subgen. Circumdati</taxon>
    </lineage>
</organism>
<evidence type="ECO:0000256" key="11">
    <source>
        <dbReference type="SAM" id="Phobius"/>
    </source>
</evidence>
<evidence type="ECO:0000256" key="8">
    <source>
        <dbReference type="ARBA" id="ARBA00022989"/>
    </source>
</evidence>
<dbReference type="Proteomes" id="UP000235023">
    <property type="component" value="Unassembled WGS sequence"/>
</dbReference>
<accession>A0A2J5I6L2</accession>
<reference evidence="15" key="1">
    <citation type="submission" date="2017-12" db="EMBL/GenBank/DDBJ databases">
        <authorList>
            <consortium name="DOE Joint Genome Institute"/>
            <person name="Mondo S.J."/>
            <person name="Kjaerbolling I."/>
            <person name="Vesth T.C."/>
            <person name="Frisvad J.C."/>
            <person name="Nybo J.L."/>
            <person name="Theobald S."/>
            <person name="Kuo A."/>
            <person name="Bowyer P."/>
            <person name="Matsuda Y."/>
            <person name="Lyhne E.K."/>
            <person name="Kogle M.E."/>
            <person name="Clum A."/>
            <person name="Lipzen A."/>
            <person name="Salamov A."/>
            <person name="Ngan C.Y."/>
            <person name="Daum C."/>
            <person name="Chiniquy J."/>
            <person name="Barry K."/>
            <person name="LaButti K."/>
            <person name="Haridas S."/>
            <person name="Simmons B.A."/>
            <person name="Magnuson J.K."/>
            <person name="Mortensen U.H."/>
            <person name="Larsen T.O."/>
            <person name="Grigoriev I.V."/>
            <person name="Baker S.E."/>
            <person name="Andersen M.R."/>
            <person name="Nordberg H.P."/>
            <person name="Cantor M.N."/>
            <person name="Hua S.X."/>
        </authorList>
    </citation>
    <scope>NUCLEOTIDE SEQUENCE [LARGE SCALE GENOMIC DNA]</scope>
    <source>
        <strain evidence="15">IBT 19404</strain>
    </source>
</reference>
<evidence type="ECO:0000256" key="4">
    <source>
        <dbReference type="ARBA" id="ARBA00022692"/>
    </source>
</evidence>
<comment type="subcellular location">
    <subcellularLocation>
        <location evidence="1">Membrane</location>
        <topology evidence="1">Multi-pass membrane protein</topology>
    </subcellularLocation>
</comment>
<feature type="domain" description="ABC transporter" evidence="12">
    <location>
        <begin position="1185"/>
        <end position="1448"/>
    </location>
</feature>
<keyword evidence="5" id="KW-0677">Repeat</keyword>
<feature type="transmembrane region" description="Helical" evidence="11">
    <location>
        <begin position="281"/>
        <end position="301"/>
    </location>
</feature>
<dbReference type="GO" id="GO:0005737">
    <property type="term" value="C:cytoplasm"/>
    <property type="evidence" value="ECO:0007669"/>
    <property type="project" value="UniProtKB-ARBA"/>
</dbReference>
<keyword evidence="3" id="KW-0813">Transport</keyword>
<evidence type="ECO:0000313" key="15">
    <source>
        <dbReference type="Proteomes" id="UP000235023"/>
    </source>
</evidence>
<keyword evidence="7" id="KW-0067">ATP-binding</keyword>
<feature type="domain" description="ABC transmembrane type-1" evidence="13">
    <location>
        <begin position="378"/>
        <end position="563"/>
    </location>
</feature>
<keyword evidence="4 11" id="KW-0812">Transmembrane</keyword>
<dbReference type="PROSITE" id="PS50893">
    <property type="entry name" value="ABC_TRANSPORTER_2"/>
    <property type="match status" value="2"/>
</dbReference>
<dbReference type="InterPro" id="IPR003593">
    <property type="entry name" value="AAA+_ATPase"/>
</dbReference>